<evidence type="ECO:0000313" key="4">
    <source>
        <dbReference type="EMBL" id="KAK3524197.1"/>
    </source>
</evidence>
<dbReference type="Proteomes" id="UP001274896">
    <property type="component" value="Unassembled WGS sequence"/>
</dbReference>
<dbReference type="SUPFAM" id="SSF56672">
    <property type="entry name" value="DNA/RNA polymerases"/>
    <property type="match status" value="1"/>
</dbReference>
<dbReference type="InterPro" id="IPR043502">
    <property type="entry name" value="DNA/RNA_pol_sf"/>
</dbReference>
<dbReference type="EMBL" id="JAUCMX010000014">
    <property type="protein sequence ID" value="KAK3524197.1"/>
    <property type="molecule type" value="Genomic_DNA"/>
</dbReference>
<accession>A0AAE0QL82</accession>
<protein>
    <recommendedName>
        <fullName evidence="2">ribonuclease H</fullName>
        <ecNumber evidence="2">3.1.26.4</ecNumber>
    </recommendedName>
</protein>
<organism evidence="4 5">
    <name type="scientific">Hemibagrus guttatus</name>
    <dbReference type="NCBI Taxonomy" id="175788"/>
    <lineage>
        <taxon>Eukaryota</taxon>
        <taxon>Metazoa</taxon>
        <taxon>Chordata</taxon>
        <taxon>Craniata</taxon>
        <taxon>Vertebrata</taxon>
        <taxon>Euteleostomi</taxon>
        <taxon>Actinopterygii</taxon>
        <taxon>Neopterygii</taxon>
        <taxon>Teleostei</taxon>
        <taxon>Ostariophysi</taxon>
        <taxon>Siluriformes</taxon>
        <taxon>Bagridae</taxon>
        <taxon>Hemibagrus</taxon>
    </lineage>
</organism>
<dbReference type="InterPro" id="IPR043128">
    <property type="entry name" value="Rev_trsase/Diguanyl_cyclase"/>
</dbReference>
<dbReference type="AlphaFoldDB" id="A0AAE0QL82"/>
<evidence type="ECO:0000259" key="3">
    <source>
        <dbReference type="Pfam" id="PF00078"/>
    </source>
</evidence>
<dbReference type="EC" id="3.1.26.4" evidence="2"/>
<dbReference type="Pfam" id="PF00078">
    <property type="entry name" value="RVT_1"/>
    <property type="match status" value="1"/>
</dbReference>
<dbReference type="Gene3D" id="3.30.70.270">
    <property type="match status" value="1"/>
</dbReference>
<sequence length="155" mass="17480">MAFAFAHMEVFDESVKPWTTYIERFEHFVKANSIAADKKVPVLLRVIGGKTYGLLRSLVAPDKPGEKSFKHITDTLQQHFSPKPLIIANFVFTGGISWRATPAIFQRAMDHVLPGLSNVHCYLDDILVTRQTEAEHLENLDAVLGHLKQFGLHVE</sequence>
<comment type="caution">
    <text evidence="4">The sequence shown here is derived from an EMBL/GenBank/DDBJ whole genome shotgun (WGS) entry which is preliminary data.</text>
</comment>
<feature type="domain" description="Reverse transcriptase" evidence="3">
    <location>
        <begin position="101"/>
        <end position="154"/>
    </location>
</feature>
<gene>
    <name evidence="4" type="ORF">QTP70_022677</name>
</gene>
<name>A0AAE0QL82_9TELE</name>
<keyword evidence="5" id="KW-1185">Reference proteome</keyword>
<comment type="similarity">
    <text evidence="1">Belongs to the beta type-B retroviral polymerase family. HERV class-II K(HML-2) pol subfamily.</text>
</comment>
<evidence type="ECO:0000256" key="1">
    <source>
        <dbReference type="ARBA" id="ARBA00010879"/>
    </source>
</evidence>
<dbReference type="GO" id="GO:0004523">
    <property type="term" value="F:RNA-DNA hybrid ribonuclease activity"/>
    <property type="evidence" value="ECO:0007669"/>
    <property type="project" value="UniProtKB-EC"/>
</dbReference>
<feature type="non-terminal residue" evidence="4">
    <location>
        <position position="1"/>
    </location>
</feature>
<reference evidence="4" key="1">
    <citation type="submission" date="2023-06" db="EMBL/GenBank/DDBJ databases">
        <title>Male Hemibagrus guttatus genome.</title>
        <authorList>
            <person name="Bian C."/>
        </authorList>
    </citation>
    <scope>NUCLEOTIDE SEQUENCE</scope>
    <source>
        <strain evidence="4">Male_cb2023</strain>
        <tissue evidence="4">Muscle</tissue>
    </source>
</reference>
<dbReference type="InterPro" id="IPR000477">
    <property type="entry name" value="RT_dom"/>
</dbReference>
<proteinExistence type="inferred from homology"/>
<evidence type="ECO:0000313" key="5">
    <source>
        <dbReference type="Proteomes" id="UP001274896"/>
    </source>
</evidence>
<evidence type="ECO:0000256" key="2">
    <source>
        <dbReference type="ARBA" id="ARBA00012180"/>
    </source>
</evidence>